<dbReference type="Proteomes" id="UP001304515">
    <property type="component" value="Chromosome"/>
</dbReference>
<keyword evidence="4" id="KW-1185">Reference proteome</keyword>
<feature type="chain" id="PRO_5044705262" evidence="1">
    <location>
        <begin position="24"/>
        <end position="176"/>
    </location>
</feature>
<organism evidence="3 4">
    <name type="scientific">Flavobacterium capsici</name>
    <dbReference type="NCBI Taxonomy" id="3075618"/>
    <lineage>
        <taxon>Bacteria</taxon>
        <taxon>Pseudomonadati</taxon>
        <taxon>Bacteroidota</taxon>
        <taxon>Flavobacteriia</taxon>
        <taxon>Flavobacteriales</taxon>
        <taxon>Flavobacteriaceae</taxon>
        <taxon>Flavobacterium</taxon>
    </lineage>
</organism>
<evidence type="ECO:0000313" key="4">
    <source>
        <dbReference type="Proteomes" id="UP001304515"/>
    </source>
</evidence>
<dbReference type="Pfam" id="PF19765">
    <property type="entry name" value="DUF6252"/>
    <property type="match status" value="1"/>
</dbReference>
<feature type="signal peptide" evidence="1">
    <location>
        <begin position="1"/>
        <end position="23"/>
    </location>
</feature>
<reference evidence="3 4" key="1">
    <citation type="submission" date="2023-09" db="EMBL/GenBank/DDBJ databases">
        <title>Flavobacterium sp. a novel bacteria isolate from Pepper rhizosphere.</title>
        <authorList>
            <person name="Peng Y."/>
            <person name="Lee J."/>
        </authorList>
    </citation>
    <scope>NUCLEOTIDE SEQUENCE [LARGE SCALE GENOMIC DNA]</scope>
    <source>
        <strain evidence="2">PMR2A8</strain>
        <strain evidence="3 4">PMTSA4</strain>
    </source>
</reference>
<accession>A0AA96EXL7</accession>
<keyword evidence="1" id="KW-0732">Signal</keyword>
<dbReference type="EMBL" id="CP134890">
    <property type="protein sequence ID" value="WNM20492.1"/>
    <property type="molecule type" value="Genomic_DNA"/>
</dbReference>
<name>A0AA96F0P3_9FLAO</name>
<evidence type="ECO:0000313" key="2">
    <source>
        <dbReference type="EMBL" id="WNM19103.1"/>
    </source>
</evidence>
<sequence>MKTIKKISLVLFAALAVSLSSCSSDGGSGGGTAGAGTIKAKVNGSWVTTPELTTAATHSGNFLHIQGTAGDTSSKSFSVNVIAFDGVGTYDIGGGVSGLGAANATYNETIVNISNPMASDYSNWSAPYDGGAKVGEVTVTEITETNVKGTFYFTAKNTDDNSTKEITEGSFNIPLE</sequence>
<evidence type="ECO:0000256" key="1">
    <source>
        <dbReference type="SAM" id="SignalP"/>
    </source>
</evidence>
<gene>
    <name evidence="3" type="ORF">RN605_07280</name>
    <name evidence="2" type="ORF">RN608_00110</name>
</gene>
<proteinExistence type="predicted"/>
<dbReference type="PROSITE" id="PS51257">
    <property type="entry name" value="PROKAR_LIPOPROTEIN"/>
    <property type="match status" value="1"/>
</dbReference>
<protein>
    <submittedName>
        <fullName evidence="3">DUF6252 family protein</fullName>
    </submittedName>
</protein>
<dbReference type="InterPro" id="IPR046219">
    <property type="entry name" value="DUF6252"/>
</dbReference>
<evidence type="ECO:0000313" key="3">
    <source>
        <dbReference type="EMBL" id="WNM20492.1"/>
    </source>
</evidence>
<dbReference type="KEGG" id="fcj:RN605_07280"/>
<dbReference type="EMBL" id="CP134878">
    <property type="protein sequence ID" value="WNM19103.1"/>
    <property type="molecule type" value="Genomic_DNA"/>
</dbReference>
<accession>A0AA96F0P3</accession>
<dbReference type="RefSeq" id="WP_313323666.1">
    <property type="nucleotide sequence ID" value="NZ_CP134878.1"/>
</dbReference>
<dbReference type="AlphaFoldDB" id="A0AA96F0P3"/>